<reference evidence="2" key="1">
    <citation type="submission" date="2022-10" db="EMBL/GenBank/DDBJ databases">
        <title>Tapping the CABI collections for fungal endophytes: first genome assemblies for Collariella, Neodidymelliopsis, Ascochyta clinopodiicola, Didymella pomorum, Didymosphaeria variabile, Neocosmospora piperis and Neocucurbitaria cava.</title>
        <authorList>
            <person name="Hill R."/>
        </authorList>
    </citation>
    <scope>NUCLEOTIDE SEQUENCE</scope>
    <source>
        <strain evidence="2">IMI 355082</strain>
    </source>
</reference>
<sequence length="81" mass="8726">MSTSSSSTKDLESTMAKMTIQGPDSRLLHAPEARTNTRGISIRDFAVPATAPESIPLIVITDTKNQDTIMEASLPMYNGSQ</sequence>
<evidence type="ECO:0000256" key="1">
    <source>
        <dbReference type="SAM" id="MobiDB-lite"/>
    </source>
</evidence>
<feature type="region of interest" description="Disordered" evidence="1">
    <location>
        <begin position="1"/>
        <end position="26"/>
    </location>
</feature>
<comment type="caution">
    <text evidence="2">The sequence shown here is derived from an EMBL/GenBank/DDBJ whole genome shotgun (WGS) entry which is preliminary data.</text>
</comment>
<proteinExistence type="predicted"/>
<evidence type="ECO:0000313" key="2">
    <source>
        <dbReference type="EMBL" id="KAJ4393398.1"/>
    </source>
</evidence>
<gene>
    <name evidence="2" type="ORF">N0V93_002608</name>
</gene>
<keyword evidence="3" id="KW-1185">Reference proteome</keyword>
<organism evidence="2 3">
    <name type="scientific">Gnomoniopsis smithogilvyi</name>
    <dbReference type="NCBI Taxonomy" id="1191159"/>
    <lineage>
        <taxon>Eukaryota</taxon>
        <taxon>Fungi</taxon>
        <taxon>Dikarya</taxon>
        <taxon>Ascomycota</taxon>
        <taxon>Pezizomycotina</taxon>
        <taxon>Sordariomycetes</taxon>
        <taxon>Sordariomycetidae</taxon>
        <taxon>Diaporthales</taxon>
        <taxon>Gnomoniaceae</taxon>
        <taxon>Gnomoniopsis</taxon>
    </lineage>
</organism>
<dbReference type="Proteomes" id="UP001140453">
    <property type="component" value="Unassembled WGS sequence"/>
</dbReference>
<dbReference type="OrthoDB" id="10505142at2759"/>
<protein>
    <submittedName>
        <fullName evidence="2">Uncharacterized protein</fullName>
    </submittedName>
</protein>
<dbReference type="EMBL" id="JAPEVB010000002">
    <property type="protein sequence ID" value="KAJ4393398.1"/>
    <property type="molecule type" value="Genomic_DNA"/>
</dbReference>
<accession>A0A9W8YX09</accession>
<evidence type="ECO:0000313" key="3">
    <source>
        <dbReference type="Proteomes" id="UP001140453"/>
    </source>
</evidence>
<name>A0A9W8YX09_9PEZI</name>
<dbReference type="AlphaFoldDB" id="A0A9W8YX09"/>